<dbReference type="SUPFAM" id="SSF56266">
    <property type="entry name" value="DmpA/ArgJ-like"/>
    <property type="match status" value="1"/>
</dbReference>
<protein>
    <submittedName>
        <fullName evidence="2">P1 family peptidase</fullName>
    </submittedName>
</protein>
<proteinExistence type="inferred from homology"/>
<dbReference type="InterPro" id="IPR005321">
    <property type="entry name" value="Peptidase_S58_DmpA"/>
</dbReference>
<keyword evidence="3" id="KW-1185">Reference proteome</keyword>
<dbReference type="EMBL" id="JAFHKS010000043">
    <property type="protein sequence ID" value="MBN3545482.1"/>
    <property type="molecule type" value="Genomic_DNA"/>
</dbReference>
<reference evidence="2 3" key="1">
    <citation type="submission" date="2021-01" db="EMBL/GenBank/DDBJ databases">
        <title>Genome Sequencing of Type Strains.</title>
        <authorList>
            <person name="Lemaire J.F."/>
            <person name="Inderbitzin P."/>
            <person name="Collins S.B."/>
            <person name="Wespe N."/>
            <person name="Knight-Connoni V."/>
        </authorList>
    </citation>
    <scope>NUCLEOTIDE SEQUENCE [LARGE SCALE GENOMIC DNA]</scope>
    <source>
        <strain evidence="2 3">DSM 14730</strain>
    </source>
</reference>
<dbReference type="PANTHER" id="PTHR36512:SF3">
    <property type="entry name" value="BLR5678 PROTEIN"/>
    <property type="match status" value="1"/>
</dbReference>
<organism evidence="2 3">
    <name type="scientific">Fictibacillus barbaricus</name>
    <dbReference type="NCBI Taxonomy" id="182136"/>
    <lineage>
        <taxon>Bacteria</taxon>
        <taxon>Bacillati</taxon>
        <taxon>Bacillota</taxon>
        <taxon>Bacilli</taxon>
        <taxon>Bacillales</taxon>
        <taxon>Fictibacillaceae</taxon>
        <taxon>Fictibacillus</taxon>
    </lineage>
</organism>
<dbReference type="PANTHER" id="PTHR36512">
    <property type="entry name" value="D-AMINOPEPTIDASE"/>
    <property type="match status" value="1"/>
</dbReference>
<evidence type="ECO:0000313" key="2">
    <source>
        <dbReference type="EMBL" id="MBN3545482.1"/>
    </source>
</evidence>
<name>A0ABS2ZBC1_9BACL</name>
<dbReference type="CDD" id="cd02252">
    <property type="entry name" value="nylC_like"/>
    <property type="match status" value="1"/>
</dbReference>
<dbReference type="Gene3D" id="3.60.70.12">
    <property type="entry name" value="L-amino peptidase D-ALA esterase/amidase"/>
    <property type="match status" value="1"/>
</dbReference>
<accession>A0ABS2ZBC1</accession>
<comment type="caution">
    <text evidence="2">The sequence shown here is derived from an EMBL/GenBank/DDBJ whole genome shotgun (WGS) entry which is preliminary data.</text>
</comment>
<evidence type="ECO:0000256" key="1">
    <source>
        <dbReference type="ARBA" id="ARBA00007068"/>
    </source>
</evidence>
<evidence type="ECO:0000313" key="3">
    <source>
        <dbReference type="Proteomes" id="UP001319060"/>
    </source>
</evidence>
<dbReference type="Pfam" id="PF03576">
    <property type="entry name" value="Peptidase_S58"/>
    <property type="match status" value="1"/>
</dbReference>
<dbReference type="InterPro" id="IPR016117">
    <property type="entry name" value="ArgJ-like_dom_sf"/>
</dbReference>
<comment type="similarity">
    <text evidence="1">Belongs to the peptidase S58 family.</text>
</comment>
<gene>
    <name evidence="2" type="ORF">JYA64_09255</name>
</gene>
<dbReference type="Proteomes" id="UP001319060">
    <property type="component" value="Unassembled WGS sequence"/>
</dbReference>
<sequence length="345" mass="35801">MEKAGPPREQEIKDLRRNVVERFNNITDVPGIKVGNEEDTTGYTGCTVLLIEKGAVCGVDVRGSAPGTRETDLLNPMNLVDQVHGICLAGGSAYGLDAASGVMQFLEKQGIGLNVGIGVVPIVPSAVLFDLPVGDPSARPDQKMGFQAALKAKRGRFPFGNSGAGCGATVGKVAGHHRAMKGGLGSASKVFPNGLIVGALVAVNAMGEIRNHETGEIIAGARDDQGIIRSSLDWMLEQPAIPLMAGTNTTIGVVACNAKLTKAQASKIASMAQNGLARTIYPVHTMFDGDTIFSLATGDVDVSVDLVGTIAADVLAEAVILAVKNAEGIEGFPSSKEVNLKTERT</sequence>